<dbReference type="GO" id="GO:0003677">
    <property type="term" value="F:DNA binding"/>
    <property type="evidence" value="ECO:0007669"/>
    <property type="project" value="InterPro"/>
</dbReference>
<comment type="caution">
    <text evidence="2">The sequence shown here is derived from an EMBL/GenBank/DDBJ whole genome shotgun (WGS) entry which is preliminary data.</text>
</comment>
<dbReference type="Gene3D" id="1.10.10.10">
    <property type="entry name" value="Winged helix-like DNA-binding domain superfamily/Winged helix DNA-binding domain"/>
    <property type="match status" value="1"/>
</dbReference>
<dbReference type="InterPro" id="IPR016032">
    <property type="entry name" value="Sig_transdc_resp-reg_C-effctor"/>
</dbReference>
<dbReference type="GO" id="GO:0005509">
    <property type="term" value="F:calcium ion binding"/>
    <property type="evidence" value="ECO:0007669"/>
    <property type="project" value="InterPro"/>
</dbReference>
<evidence type="ECO:0000313" key="2">
    <source>
        <dbReference type="EMBL" id="HIV00245.1"/>
    </source>
</evidence>
<dbReference type="GO" id="GO:0042173">
    <property type="term" value="P:regulation of sporulation resulting in formation of a cellular spore"/>
    <property type="evidence" value="ECO:0007669"/>
    <property type="project" value="InterPro"/>
</dbReference>
<evidence type="ECO:0000313" key="3">
    <source>
        <dbReference type="Proteomes" id="UP000886891"/>
    </source>
</evidence>
<keyword evidence="2" id="KW-0396">Initiation factor</keyword>
<dbReference type="GO" id="GO:0005737">
    <property type="term" value="C:cytoplasm"/>
    <property type="evidence" value="ECO:0007669"/>
    <property type="project" value="InterPro"/>
</dbReference>
<name>A0A9D1NCC7_9FIRM</name>
<dbReference type="Pfam" id="PF08769">
    <property type="entry name" value="Spo0A_C"/>
    <property type="match status" value="1"/>
</dbReference>
<keyword evidence="2" id="KW-0648">Protein biosynthesis</keyword>
<reference evidence="2" key="1">
    <citation type="submission" date="2020-10" db="EMBL/GenBank/DDBJ databases">
        <authorList>
            <person name="Gilroy R."/>
        </authorList>
    </citation>
    <scope>NUCLEOTIDE SEQUENCE</scope>
    <source>
        <strain evidence="2">23406</strain>
    </source>
</reference>
<proteinExistence type="predicted"/>
<dbReference type="EMBL" id="DVOH01000027">
    <property type="protein sequence ID" value="HIV00245.1"/>
    <property type="molecule type" value="Genomic_DNA"/>
</dbReference>
<accession>A0A9D1NCC7</accession>
<dbReference type="GO" id="GO:0003700">
    <property type="term" value="F:DNA-binding transcription factor activity"/>
    <property type="evidence" value="ECO:0007669"/>
    <property type="project" value="InterPro"/>
</dbReference>
<protein>
    <submittedName>
        <fullName evidence="2">Sporulation initiation factor Spo0A C-terminal domain-containing protein</fullName>
    </submittedName>
</protein>
<gene>
    <name evidence="2" type="ORF">IAB14_03910</name>
</gene>
<reference evidence="2" key="2">
    <citation type="journal article" date="2021" name="PeerJ">
        <title>Extensive microbial diversity within the chicken gut microbiome revealed by metagenomics and culture.</title>
        <authorList>
            <person name="Gilroy R."/>
            <person name="Ravi A."/>
            <person name="Getino M."/>
            <person name="Pursley I."/>
            <person name="Horton D.L."/>
            <person name="Alikhan N.F."/>
            <person name="Baker D."/>
            <person name="Gharbi K."/>
            <person name="Hall N."/>
            <person name="Watson M."/>
            <person name="Adriaenssens E.M."/>
            <person name="Foster-Nyarko E."/>
            <person name="Jarju S."/>
            <person name="Secka A."/>
            <person name="Antonio M."/>
            <person name="Oren A."/>
            <person name="Chaudhuri R.R."/>
            <person name="La Ragione R."/>
            <person name="Hildebrand F."/>
            <person name="Pallen M.J."/>
        </authorList>
    </citation>
    <scope>NUCLEOTIDE SEQUENCE</scope>
    <source>
        <strain evidence="2">23406</strain>
    </source>
</reference>
<dbReference type="InterPro" id="IPR014879">
    <property type="entry name" value="Spo0A_C"/>
</dbReference>
<dbReference type="AlphaFoldDB" id="A0A9D1NCC7"/>
<evidence type="ECO:0000259" key="1">
    <source>
        <dbReference type="Pfam" id="PF08769"/>
    </source>
</evidence>
<dbReference type="InterPro" id="IPR036388">
    <property type="entry name" value="WH-like_DNA-bd_sf"/>
</dbReference>
<organism evidence="2 3">
    <name type="scientific">Candidatus Stercoripulliclostridium merdipullorum</name>
    <dbReference type="NCBI Taxonomy" id="2840952"/>
    <lineage>
        <taxon>Bacteria</taxon>
        <taxon>Bacillati</taxon>
        <taxon>Bacillota</taxon>
        <taxon>Clostridia</taxon>
        <taxon>Eubacteriales</taxon>
        <taxon>Candidatus Stercoripulliclostridium</taxon>
    </lineage>
</organism>
<feature type="domain" description="Sporulation initiation factor Spo0A C-terminal" evidence="1">
    <location>
        <begin position="122"/>
        <end position="223"/>
    </location>
</feature>
<sequence length="228" mass="25317">MKPQRLAVFTQSETLKQNLKNLREWETDFYDGDRTVPTTGYDAVVIDAERGAAVERIAASVPRGIVLYFTAAEPKKAREAGEKYAAEHGDYAGIADVLLGRKIRYADEKPASDKALDERLANIFIASGIPPHIKGYQFLREAVKQSVRSPEMINNITKQLYPAVAEKFGTSPSKVERAIRHAIEVAWSRGKIDNINSIYGIKVFSKGEKPTNGELIALVSDKMMIECS</sequence>
<dbReference type="SUPFAM" id="SSF46894">
    <property type="entry name" value="C-terminal effector domain of the bipartite response regulators"/>
    <property type="match status" value="1"/>
</dbReference>
<dbReference type="Proteomes" id="UP000886891">
    <property type="component" value="Unassembled WGS sequence"/>
</dbReference>
<dbReference type="GO" id="GO:0003743">
    <property type="term" value="F:translation initiation factor activity"/>
    <property type="evidence" value="ECO:0007669"/>
    <property type="project" value="UniProtKB-KW"/>
</dbReference>